<dbReference type="GO" id="GO:0004197">
    <property type="term" value="F:cysteine-type endopeptidase activity"/>
    <property type="evidence" value="ECO:0007669"/>
    <property type="project" value="InterPro"/>
</dbReference>
<dbReference type="InterPro" id="IPR030397">
    <property type="entry name" value="SEPARIN_core_dom"/>
</dbReference>
<keyword evidence="4" id="KW-0159">Chromosome partition</keyword>
<dbReference type="Proteomes" id="UP000324832">
    <property type="component" value="Unassembled WGS sequence"/>
</dbReference>
<comment type="catalytic activity">
    <reaction evidence="1">
        <text>All bonds known to be hydrolyzed by this endopeptidase have arginine in P1 and an acidic residue in P4. P6 is often occupied by an acidic residue or by a hydroxy-amino-acid residue, the phosphorylation of which enhances cleavage.</text>
        <dbReference type="EC" id="3.4.22.49"/>
    </reaction>
</comment>
<dbReference type="InterPro" id="IPR005314">
    <property type="entry name" value="Peptidase_C50"/>
</dbReference>
<sequence length="665" mass="76199">NYTQPLFKNILNQYVKDIPKTPSSSNYQSAHKLCAEECLADCKENECAFHLSESVDAGVRILAVYREEQCKIEADKLQKIKCYIQPVKDIVENTRVSQEDEEILDLLCDDDEITKILDDIDLNDDQPYHMKYMRFGPHNNVDNFLKIIEEMPKEWTIVQLTAPYNPNENFKSMNDYRNEVNSIFLSVFTNDYLGSEGPITVTMPANIVKEGEKPLFTELFSLLDDNYKTIDNAQYLNNKRLIKNYWSRREEIDLRIKSVINVMDKEWLGGWSSLLTGKLMDSSVRDNLKAYIDSAFIDWGFLKLNKKQKILIYNLMESAAVLPMQQVKSCVRKILTEYGNIEEIRTIRSTIKCDKCSADFRFTQNLCLKCLSKCFEEIHKFTLADGIRAFSQVATHIKDGEKWSALKRTKRQPIKKLPGFCLKMFKRLDTFPWESLPILTQQPVSRIENIHFLYALFKTYQPNIREGYYSASADVGRYVINPERDLDRMQHRMESFIKYWCSQWSGHCGEPPGPQTLAEYLAQADIFLYCGHGDGCQSSSANTSGHAVCLLSGCGSARLVQRHPRAPPAAAHQYLHVAAHPIVVGMLWEVTDLEVDKLVSTLLSLYVPSTAQVDWKNVDVEQKGQRSQEPDLLRAICKSRTATNFLMIATSIVARGIPVRITSDS</sequence>
<name>A0A5E4QIC9_9NEOP</name>
<evidence type="ECO:0000259" key="5">
    <source>
        <dbReference type="PROSITE" id="PS51700"/>
    </source>
</evidence>
<dbReference type="EMBL" id="FZQP02003001">
    <property type="protein sequence ID" value="VVC97061.1"/>
    <property type="molecule type" value="Genomic_DNA"/>
</dbReference>
<dbReference type="EC" id="3.4.22.49" evidence="2"/>
<dbReference type="GO" id="GO:0005634">
    <property type="term" value="C:nucleus"/>
    <property type="evidence" value="ECO:0007669"/>
    <property type="project" value="InterPro"/>
</dbReference>
<dbReference type="AlphaFoldDB" id="A0A5E4QIC9"/>
<evidence type="ECO:0000313" key="6">
    <source>
        <dbReference type="EMBL" id="VVC97061.1"/>
    </source>
</evidence>
<evidence type="ECO:0000313" key="7">
    <source>
        <dbReference type="Proteomes" id="UP000324832"/>
    </source>
</evidence>
<keyword evidence="3" id="KW-0378">Hydrolase</keyword>
<dbReference type="GO" id="GO:0006508">
    <property type="term" value="P:proteolysis"/>
    <property type="evidence" value="ECO:0007669"/>
    <property type="project" value="InterPro"/>
</dbReference>
<reference evidence="6 7" key="1">
    <citation type="submission" date="2017-07" db="EMBL/GenBank/DDBJ databases">
        <authorList>
            <person name="Talla V."/>
            <person name="Backstrom N."/>
        </authorList>
    </citation>
    <scope>NUCLEOTIDE SEQUENCE [LARGE SCALE GENOMIC DNA]</scope>
</reference>
<dbReference type="PANTHER" id="PTHR12792">
    <property type="entry name" value="EXTRA SPINDLE POLES 1-RELATED"/>
    <property type="match status" value="1"/>
</dbReference>
<dbReference type="PANTHER" id="PTHR12792:SF0">
    <property type="entry name" value="SEPARIN"/>
    <property type="match status" value="1"/>
</dbReference>
<dbReference type="PROSITE" id="PS51700">
    <property type="entry name" value="SEPARIN"/>
    <property type="match status" value="1"/>
</dbReference>
<evidence type="ECO:0000256" key="4">
    <source>
        <dbReference type="ARBA" id="ARBA00022829"/>
    </source>
</evidence>
<gene>
    <name evidence="6" type="ORF">LSINAPIS_LOCUS8433</name>
</gene>
<keyword evidence="7" id="KW-1185">Reference proteome</keyword>
<feature type="domain" description="Peptidase C50" evidence="5">
    <location>
        <begin position="473"/>
        <end position="565"/>
    </location>
</feature>
<dbReference type="GO" id="GO:0005813">
    <property type="term" value="C:centrosome"/>
    <property type="evidence" value="ECO:0007669"/>
    <property type="project" value="TreeGrafter"/>
</dbReference>
<evidence type="ECO:0000256" key="2">
    <source>
        <dbReference type="ARBA" id="ARBA00012489"/>
    </source>
</evidence>
<accession>A0A5E4QIC9</accession>
<evidence type="ECO:0000256" key="1">
    <source>
        <dbReference type="ARBA" id="ARBA00000451"/>
    </source>
</evidence>
<proteinExistence type="predicted"/>
<dbReference type="Pfam" id="PF03568">
    <property type="entry name" value="Separin_C"/>
    <property type="match status" value="1"/>
</dbReference>
<evidence type="ECO:0000256" key="3">
    <source>
        <dbReference type="ARBA" id="ARBA00022801"/>
    </source>
</evidence>
<dbReference type="GO" id="GO:0072686">
    <property type="term" value="C:mitotic spindle"/>
    <property type="evidence" value="ECO:0007669"/>
    <property type="project" value="TreeGrafter"/>
</dbReference>
<feature type="non-terminal residue" evidence="6">
    <location>
        <position position="1"/>
    </location>
</feature>
<dbReference type="GO" id="GO:0005737">
    <property type="term" value="C:cytoplasm"/>
    <property type="evidence" value="ECO:0007669"/>
    <property type="project" value="TreeGrafter"/>
</dbReference>
<protein>
    <recommendedName>
        <fullName evidence="2">separase</fullName>
        <ecNumber evidence="2">3.4.22.49</ecNumber>
    </recommendedName>
</protein>
<organism evidence="6 7">
    <name type="scientific">Leptidea sinapis</name>
    <dbReference type="NCBI Taxonomy" id="189913"/>
    <lineage>
        <taxon>Eukaryota</taxon>
        <taxon>Metazoa</taxon>
        <taxon>Ecdysozoa</taxon>
        <taxon>Arthropoda</taxon>
        <taxon>Hexapoda</taxon>
        <taxon>Insecta</taxon>
        <taxon>Pterygota</taxon>
        <taxon>Neoptera</taxon>
        <taxon>Endopterygota</taxon>
        <taxon>Lepidoptera</taxon>
        <taxon>Glossata</taxon>
        <taxon>Ditrysia</taxon>
        <taxon>Papilionoidea</taxon>
        <taxon>Pieridae</taxon>
        <taxon>Dismorphiinae</taxon>
        <taxon>Leptidea</taxon>
    </lineage>
</organism>
<dbReference type="GO" id="GO:0051307">
    <property type="term" value="P:meiotic chromosome separation"/>
    <property type="evidence" value="ECO:0007669"/>
    <property type="project" value="TreeGrafter"/>
</dbReference>